<dbReference type="Gene3D" id="3.40.50.300">
    <property type="entry name" value="P-loop containing nucleotide triphosphate hydrolases"/>
    <property type="match status" value="1"/>
</dbReference>
<proteinExistence type="predicted"/>
<reference evidence="2 3" key="1">
    <citation type="submission" date="2017-05" db="EMBL/GenBank/DDBJ databases">
        <authorList>
            <person name="Song R."/>
            <person name="Chenine A.L."/>
            <person name="Ruprecht R.M."/>
        </authorList>
    </citation>
    <scope>NUCLEOTIDE SEQUENCE [LARGE SCALE GENOMIC DNA]</scope>
    <source>
        <strain evidence="2 3">CECT 8899</strain>
    </source>
</reference>
<evidence type="ECO:0000256" key="1">
    <source>
        <dbReference type="SAM" id="MobiDB-lite"/>
    </source>
</evidence>
<protein>
    <submittedName>
        <fullName evidence="2">Uncharacterized protein</fullName>
    </submittedName>
</protein>
<feature type="region of interest" description="Disordered" evidence="1">
    <location>
        <begin position="275"/>
        <end position="332"/>
    </location>
</feature>
<keyword evidence="3" id="KW-1185">Reference proteome</keyword>
<gene>
    <name evidence="2" type="ORF">LOM8899_03422</name>
</gene>
<dbReference type="OrthoDB" id="7849460at2"/>
<organism evidence="2 3">
    <name type="scientific">Flavimaricola marinus</name>
    <dbReference type="NCBI Taxonomy" id="1819565"/>
    <lineage>
        <taxon>Bacteria</taxon>
        <taxon>Pseudomonadati</taxon>
        <taxon>Pseudomonadota</taxon>
        <taxon>Alphaproteobacteria</taxon>
        <taxon>Rhodobacterales</taxon>
        <taxon>Paracoccaceae</taxon>
        <taxon>Flavimaricola</taxon>
    </lineage>
</organism>
<dbReference type="RefSeq" id="WP_093993449.1">
    <property type="nucleotide sequence ID" value="NZ_FXZK01000008.1"/>
</dbReference>
<dbReference type="AlphaFoldDB" id="A0A238LHN7"/>
<dbReference type="Proteomes" id="UP000201613">
    <property type="component" value="Unassembled WGS sequence"/>
</dbReference>
<dbReference type="SUPFAM" id="SSF52540">
    <property type="entry name" value="P-loop containing nucleoside triphosphate hydrolases"/>
    <property type="match status" value="1"/>
</dbReference>
<evidence type="ECO:0000313" key="2">
    <source>
        <dbReference type="EMBL" id="SMY09257.1"/>
    </source>
</evidence>
<evidence type="ECO:0000313" key="3">
    <source>
        <dbReference type="Proteomes" id="UP000201613"/>
    </source>
</evidence>
<sequence length="332" mass="35657">MNTDDFPPPVIILAAPGLPSQTLAAALGQGPAAYDLPELNLEQMVTIDVFQREMIGIRSTQVHGLLRAIAQLYAGEQTQLSVEMAGRWMTRRAYLSTGAVAQELAAKIAPRRMVIPVTATVFDKASLRRLRANFPDATYLHLHLHPHQYGRLLWSTTNGQVAIQLSGSFDESTDPPTPDPQELWLMAETAITEFLADLDEDQQVIDVKAAELASDPRPLLARLARALGLPATGVAQKAMMSPERSPFAGPGPMGAHVAGTIQSFADLAAAMPDPETAQLDGPLPWRTDGVGFREPVRAHAEKLGYAPPKPEPKPDDPQPQADDGPDAAAPPA</sequence>
<name>A0A238LHN7_9RHOB</name>
<dbReference type="InterPro" id="IPR027417">
    <property type="entry name" value="P-loop_NTPase"/>
</dbReference>
<accession>A0A238LHN7</accession>
<dbReference type="EMBL" id="FXZK01000008">
    <property type="protein sequence ID" value="SMY09257.1"/>
    <property type="molecule type" value="Genomic_DNA"/>
</dbReference>
<feature type="compositionally biased region" description="Low complexity" evidence="1">
    <location>
        <begin position="318"/>
        <end position="332"/>
    </location>
</feature>